<name>A0A494Z4U8_9BACI</name>
<comment type="caution">
    <text evidence="1">The sequence shown here is derived from an EMBL/GenBank/DDBJ whole genome shotgun (WGS) entry which is preliminary data.</text>
</comment>
<protein>
    <submittedName>
        <fullName evidence="1">DUF2642 domain-containing protein</fullName>
    </submittedName>
</protein>
<dbReference type="InterPro" id="IPR020139">
    <property type="entry name" value="DUF2642"/>
</dbReference>
<sequence length="124" mass="13126">MPQLTDRQRNLLALINQLSPNLSPNSAGTSANSSLIDIDLGVNFGRINGGTTPPGNGTTPPPGTPTTVRELLISLLNEQVGLTTPFGTVTGTLINVQNDYVTLIEDSGVQVLVRIDKIEFVSEL</sequence>
<reference evidence="1 2" key="1">
    <citation type="journal article" date="2015" name="Antonie Van Leeuwenhoek">
        <title>Oceanobacillus bengalensis sp. nov., a bacterium isolated from seawater of the Bay of Bengal.</title>
        <authorList>
            <person name="Yongchang O."/>
            <person name="Xiang W."/>
            <person name="Wang G."/>
        </authorList>
    </citation>
    <scope>NUCLEOTIDE SEQUENCE [LARGE SCALE GENOMIC DNA]</scope>
    <source>
        <strain evidence="1 2">MCCC 1K00260</strain>
    </source>
</reference>
<evidence type="ECO:0000313" key="2">
    <source>
        <dbReference type="Proteomes" id="UP000281813"/>
    </source>
</evidence>
<dbReference type="AlphaFoldDB" id="A0A494Z4U8"/>
<organism evidence="1 2">
    <name type="scientific">Oceanobacillus bengalensis</name>
    <dbReference type="NCBI Taxonomy" id="1435466"/>
    <lineage>
        <taxon>Bacteria</taxon>
        <taxon>Bacillati</taxon>
        <taxon>Bacillota</taxon>
        <taxon>Bacilli</taxon>
        <taxon>Bacillales</taxon>
        <taxon>Bacillaceae</taxon>
        <taxon>Oceanobacillus</taxon>
    </lineage>
</organism>
<evidence type="ECO:0000313" key="1">
    <source>
        <dbReference type="EMBL" id="RKQ17543.1"/>
    </source>
</evidence>
<dbReference type="RefSeq" id="WP_121128830.1">
    <property type="nucleotide sequence ID" value="NZ_JBHUFK010000001.1"/>
</dbReference>
<gene>
    <name evidence="1" type="ORF">D8M05_03860</name>
</gene>
<dbReference type="Proteomes" id="UP000281813">
    <property type="component" value="Unassembled WGS sequence"/>
</dbReference>
<keyword evidence="2" id="KW-1185">Reference proteome</keyword>
<dbReference type="EMBL" id="RBZO01000004">
    <property type="protein sequence ID" value="RKQ17543.1"/>
    <property type="molecule type" value="Genomic_DNA"/>
</dbReference>
<dbReference type="OrthoDB" id="2973314at2"/>
<proteinExistence type="predicted"/>
<accession>A0A494Z4U8</accession>
<dbReference type="Pfam" id="PF10842">
    <property type="entry name" value="DUF2642"/>
    <property type="match status" value="1"/>
</dbReference>